<feature type="domain" description="DUF4216" evidence="3">
    <location>
        <begin position="650"/>
        <end position="726"/>
    </location>
</feature>
<feature type="region of interest" description="Disordered" evidence="2">
    <location>
        <begin position="1224"/>
        <end position="1245"/>
    </location>
</feature>
<protein>
    <recommendedName>
        <fullName evidence="3">DUF4216 domain-containing protein</fullName>
    </recommendedName>
</protein>
<feature type="region of interest" description="Disordered" evidence="2">
    <location>
        <begin position="815"/>
        <end position="896"/>
    </location>
</feature>
<evidence type="ECO:0000256" key="1">
    <source>
        <dbReference type="SAM" id="Coils"/>
    </source>
</evidence>
<reference evidence="4" key="1">
    <citation type="submission" date="2023-07" db="EMBL/GenBank/DDBJ databases">
        <title>A chromosome-level genome assembly of Lolium multiflorum.</title>
        <authorList>
            <person name="Chen Y."/>
            <person name="Copetti D."/>
            <person name="Kolliker R."/>
            <person name="Studer B."/>
        </authorList>
    </citation>
    <scope>NUCLEOTIDE SEQUENCE</scope>
    <source>
        <strain evidence="4">02402/16</strain>
        <tissue evidence="4">Leaf</tissue>
    </source>
</reference>
<sequence length="1400" mass="160753">MSMHLIKFGFTPSYRIWTYHGEKAKKRARKEVRQIQPRGQYDTGFDRCLENLANGNVPESSHVEVETPQDAETSEDPEENTKEYYEALFASQKPLHENTEVTQLDAIARLMALKCHRNLCRDGFDELLVIVGSLLPKGHLLPQNFYYSTKLLSDLKMSSQQIHAFPKGCMLFREEHADTNYCIKCNSSRYFEVDRNGDGQKRQTTVAKNILRYLPVLPRIQRLFMTEDTAQQMRWAVEGNRYTDKMIHPSDGTAWKNFVKKFPLKAGDPRSVAVAISTDGFNPYGPKYPGKNMNVYLEPLVDDLVRGWEGRGIRTYDASKKEYFDMYVWYHTSLHDLPARALFCGWCTHGKWPCPQCRQAVTFFWLNKGGKYSCFDEARQFLERRHAYRSDVKSFKKGRVVRGPKPIPKTGTEIKAELDALQPSPDGNGFLGYGETHQWTHKPCLWKLPYFEFLELPHNIDVMHTEKNISEAIWSTIVDTEKTKDNIKARIDQEMWCDRPELNMQPPNGAKKTWTKPHAPFCLTKAQKREVFQWMKDSLFFPDGFAANWMRGLNIETLRVQGLKSHDYHIWLERIMPARTDKEMKSELRKIARGFDHSVEAFNSYDVNGYRFQTHKYTTSRPNAKTINSGVVCQGDDGLHYYGRVEGIYELNYGFQKGLNPVVFKCHWFDPRRVRRDPEIGLVEVERNSVYKGEDVYILATQAFQVFYLPYACRNPTKRLHGWDVVMTVPSRNRPPPPNKDDYRRVDPSAKSVEFYQEEGLPGHFTIALPTIDDMVVDDEQEDAGMDGDNAEDEAEDVCAPEDLSLLEAFRAGIDLDADGPPPGFIDDYWFAEPDDDDETRADDDDEEEDQEHHGGGEDQEEEVGGEDQEEEGDEEDLSEDEGWAGNLVFDPDQSLDWVEPPDYQYVPAVERLRPRDRKPYRRGITQLPALKSWRTGTSFKYEDPSQRPPRGYSNILGGLLRWYFPGIVNFPTGGCDVAWRWAHYSLAEDPMGRGTAADLVVAKFWKYFKRAEGKERACDDVLHQLARKRVTGMHYEARIQCVRDWHADRFVHMTKEDARDTLMQPWQYMQNPPQYVGKDDRCFLAMVMWWTCPQYLKKHEEGKKKRAEMRGGSHIQGSIPLSLHLQNEELRTGAKPNVFAVLKKMKQRKTPDPETGSVWLNPQCETQCTSYVSKFKQKYGEEANPEAEDFDPEVAVLAGEGLKHGRLWLGDGCVDPAKVPSLRQIRRGRKSGQPEVEPRPRASDLAVERLREEMAAKEQAAQEQRAHMEQQILEYQQQQIQMMQQMQQQQQMMQAQQAQMSWLMSQTVLSSPPGSIAAPPPYTTPWMPPPPTQTPGTPITVNNLNIIRSMNRGESSCAQPATCSSVQYANANVYSINMLIDYMSQGNDDEAGGSGGGQG</sequence>
<comment type="caution">
    <text evidence="4">The sequence shown here is derived from an EMBL/GenBank/DDBJ whole genome shotgun (WGS) entry which is preliminary data.</text>
</comment>
<feature type="region of interest" description="Disordered" evidence="2">
    <location>
        <begin position="53"/>
        <end position="80"/>
    </location>
</feature>
<dbReference type="PANTHER" id="PTHR10775:SF166">
    <property type="entry name" value="OS04G0146034 PROTEIN"/>
    <property type="match status" value="1"/>
</dbReference>
<feature type="compositionally biased region" description="Acidic residues" evidence="2">
    <location>
        <begin position="858"/>
        <end position="883"/>
    </location>
</feature>
<organism evidence="4 5">
    <name type="scientific">Lolium multiflorum</name>
    <name type="common">Italian ryegrass</name>
    <name type="synonym">Lolium perenne subsp. multiflorum</name>
    <dbReference type="NCBI Taxonomy" id="4521"/>
    <lineage>
        <taxon>Eukaryota</taxon>
        <taxon>Viridiplantae</taxon>
        <taxon>Streptophyta</taxon>
        <taxon>Embryophyta</taxon>
        <taxon>Tracheophyta</taxon>
        <taxon>Spermatophyta</taxon>
        <taxon>Magnoliopsida</taxon>
        <taxon>Liliopsida</taxon>
        <taxon>Poales</taxon>
        <taxon>Poaceae</taxon>
        <taxon>BOP clade</taxon>
        <taxon>Pooideae</taxon>
        <taxon>Poodae</taxon>
        <taxon>Poeae</taxon>
        <taxon>Poeae Chloroplast Group 2 (Poeae type)</taxon>
        <taxon>Loliodinae</taxon>
        <taxon>Loliinae</taxon>
        <taxon>Lolium</taxon>
    </lineage>
</organism>
<dbReference type="PANTHER" id="PTHR10775">
    <property type="entry name" value="OS08G0208400 PROTEIN"/>
    <property type="match status" value="1"/>
</dbReference>
<dbReference type="InterPro" id="IPR025312">
    <property type="entry name" value="DUF4216"/>
</dbReference>
<feature type="compositionally biased region" description="Acidic residues" evidence="2">
    <location>
        <begin position="67"/>
        <end position="78"/>
    </location>
</feature>
<dbReference type="EMBL" id="JAUUTY010000002">
    <property type="protein sequence ID" value="KAK1681511.1"/>
    <property type="molecule type" value="Genomic_DNA"/>
</dbReference>
<proteinExistence type="predicted"/>
<keyword evidence="5" id="KW-1185">Reference proteome</keyword>
<evidence type="ECO:0000256" key="2">
    <source>
        <dbReference type="SAM" id="MobiDB-lite"/>
    </source>
</evidence>
<evidence type="ECO:0000313" key="4">
    <source>
        <dbReference type="EMBL" id="KAK1681511.1"/>
    </source>
</evidence>
<keyword evidence="1" id="KW-0175">Coiled coil</keyword>
<dbReference type="InterPro" id="IPR004242">
    <property type="entry name" value="Transposase_21"/>
</dbReference>
<feature type="compositionally biased region" description="Acidic residues" evidence="2">
    <location>
        <begin position="833"/>
        <end position="850"/>
    </location>
</feature>
<feature type="coiled-coil region" evidence="1">
    <location>
        <begin position="1248"/>
        <end position="1279"/>
    </location>
</feature>
<evidence type="ECO:0000313" key="5">
    <source>
        <dbReference type="Proteomes" id="UP001231189"/>
    </source>
</evidence>
<dbReference type="Proteomes" id="UP001231189">
    <property type="component" value="Unassembled WGS sequence"/>
</dbReference>
<gene>
    <name evidence="4" type="ORF">QYE76_042359</name>
</gene>
<dbReference type="Pfam" id="PF02992">
    <property type="entry name" value="Transposase_21"/>
    <property type="match status" value="1"/>
</dbReference>
<name>A0AAD8WWW2_LOLMU</name>
<dbReference type="Pfam" id="PF13952">
    <property type="entry name" value="DUF4216"/>
    <property type="match status" value="1"/>
</dbReference>
<accession>A0AAD8WWW2</accession>
<evidence type="ECO:0000259" key="3">
    <source>
        <dbReference type="Pfam" id="PF13952"/>
    </source>
</evidence>